<dbReference type="Proteomes" id="UP000886070">
    <property type="component" value="Unassembled WGS sequence"/>
</dbReference>
<accession>A0A7V5HYU8</accession>
<evidence type="ECO:0000313" key="1">
    <source>
        <dbReference type="EMBL" id="HHF98453.1"/>
    </source>
</evidence>
<dbReference type="AlphaFoldDB" id="A0A7V5HYU8"/>
<comment type="caution">
    <text evidence="1">The sequence shown here is derived from an EMBL/GenBank/DDBJ whole genome shotgun (WGS) entry which is preliminary data.</text>
</comment>
<organism evidence="1">
    <name type="scientific">Aerophobetes bacterium</name>
    <dbReference type="NCBI Taxonomy" id="2030807"/>
    <lineage>
        <taxon>Bacteria</taxon>
        <taxon>Candidatus Aerophobota</taxon>
    </lineage>
</organism>
<sequence>MEKETSISEDKLIEKLNQVAAFVKKKYGIHIRFAEILGKRWSYIAGEKEDIFILPLTERIKVNERFGLITDRWEEIPERERNNLFSLLQRMLKEDE</sequence>
<protein>
    <submittedName>
        <fullName evidence="1">Uncharacterized protein</fullName>
    </submittedName>
</protein>
<reference evidence="1" key="1">
    <citation type="journal article" date="2020" name="mSystems">
        <title>Genome- and Community-Level Interaction Insights into Carbon Utilization and Element Cycling Functions of Hydrothermarchaeota in Hydrothermal Sediment.</title>
        <authorList>
            <person name="Zhou Z."/>
            <person name="Liu Y."/>
            <person name="Xu W."/>
            <person name="Pan J."/>
            <person name="Luo Z.H."/>
            <person name="Li M."/>
        </authorList>
    </citation>
    <scope>NUCLEOTIDE SEQUENCE [LARGE SCALE GENOMIC DNA]</scope>
    <source>
        <strain evidence="1">HyVt-92</strain>
    </source>
</reference>
<gene>
    <name evidence="1" type="ORF">ENL39_03080</name>
</gene>
<dbReference type="EMBL" id="DRTT01000090">
    <property type="protein sequence ID" value="HHF98453.1"/>
    <property type="molecule type" value="Genomic_DNA"/>
</dbReference>
<name>A0A7V5HYU8_UNCAE</name>
<proteinExistence type="predicted"/>